<keyword evidence="2" id="KW-1185">Reference proteome</keyword>
<sequence>IMSTNDYRHIHHIISTKPLPLLNSHETNHALHYTQTIDNDGETPTNTRMLHRRVHFNDLQEYLLTGASKQLSLHQIQSPSIVPMSQYDDNEEFFTRVPNETSPSYLPLSFKRHYDDNDFSALSKQYVLKQRIIPVHHERATIEQDEISRTLTPTIQMSIPMVFPVATAPPLLPPPVPIIFYQQQQQQPIPVPTIFAQPQPIMHAYRIPHPPPQSQVFVTEHHHHHHRLPTPQPVEPILAPPPPPPPPVPLTTTEITETVRTVRRRPRAKATATIIEQKEPVQRIQTEEVIVEHRRPQVTFEQTEVRSNSISKPSREIFVEYYDTVVAPQQSEIIETEIPSSVQYIDTRPVTRIEKETVQLPVKSKKVIQGKKIVGAKVDSWNRGYRSKGGDLKIYNKGLRFEGNEEPIIETYDRNYTKHQGVVQVRTNIDQPEEEEAARIEVFTRPFEIEQASQTVSVTREIQKLPTETVEIIEKPVQQVEIVREFIEPQPPQITEVRTLNKRRINPPTTTRQIEKPPQIIIEQYEDPIQVIIINIVSNS</sequence>
<feature type="non-terminal residue" evidence="1">
    <location>
        <position position="1"/>
    </location>
</feature>
<protein>
    <submittedName>
        <fullName evidence="1">Uncharacterized protein</fullName>
    </submittedName>
</protein>
<reference evidence="1" key="1">
    <citation type="submission" date="2021-02" db="EMBL/GenBank/DDBJ databases">
        <authorList>
            <person name="Nowell W R."/>
        </authorList>
    </citation>
    <scope>NUCLEOTIDE SEQUENCE</scope>
</reference>
<evidence type="ECO:0000313" key="1">
    <source>
        <dbReference type="EMBL" id="CAF4626076.1"/>
    </source>
</evidence>
<evidence type="ECO:0000313" key="2">
    <source>
        <dbReference type="Proteomes" id="UP000663873"/>
    </source>
</evidence>
<name>A0A821DS82_9BILA</name>
<dbReference type="AlphaFoldDB" id="A0A821DS82"/>
<comment type="caution">
    <text evidence="1">The sequence shown here is derived from an EMBL/GenBank/DDBJ whole genome shotgun (WGS) entry which is preliminary data.</text>
</comment>
<gene>
    <name evidence="1" type="ORF">UJA718_LOCUS32303</name>
</gene>
<proteinExistence type="predicted"/>
<dbReference type="Proteomes" id="UP000663873">
    <property type="component" value="Unassembled WGS sequence"/>
</dbReference>
<accession>A0A821DS82</accession>
<dbReference type="EMBL" id="CAJOBP010027674">
    <property type="protein sequence ID" value="CAF4626076.1"/>
    <property type="molecule type" value="Genomic_DNA"/>
</dbReference>
<organism evidence="1 2">
    <name type="scientific">Rotaria socialis</name>
    <dbReference type="NCBI Taxonomy" id="392032"/>
    <lineage>
        <taxon>Eukaryota</taxon>
        <taxon>Metazoa</taxon>
        <taxon>Spiralia</taxon>
        <taxon>Gnathifera</taxon>
        <taxon>Rotifera</taxon>
        <taxon>Eurotatoria</taxon>
        <taxon>Bdelloidea</taxon>
        <taxon>Philodinida</taxon>
        <taxon>Philodinidae</taxon>
        <taxon>Rotaria</taxon>
    </lineage>
</organism>